<accession>A0AB36RL46</accession>
<dbReference type="InterPro" id="IPR025857">
    <property type="entry name" value="MacB_PCD"/>
</dbReference>
<feature type="domain" description="ABC3 transporter permease C-terminal" evidence="8">
    <location>
        <begin position="726"/>
        <end position="842"/>
    </location>
</feature>
<evidence type="ECO:0000313" key="11">
    <source>
        <dbReference type="Proteomes" id="UP000218041"/>
    </source>
</evidence>
<keyword evidence="5 7" id="KW-0472">Membrane</keyword>
<evidence type="ECO:0000256" key="3">
    <source>
        <dbReference type="ARBA" id="ARBA00022692"/>
    </source>
</evidence>
<evidence type="ECO:0000256" key="5">
    <source>
        <dbReference type="ARBA" id="ARBA00023136"/>
    </source>
</evidence>
<comment type="caution">
    <text evidence="10">The sequence shown here is derived from an EMBL/GenBank/DDBJ whole genome shotgun (WGS) entry which is preliminary data.</text>
</comment>
<evidence type="ECO:0000256" key="6">
    <source>
        <dbReference type="ARBA" id="ARBA00038076"/>
    </source>
</evidence>
<proteinExistence type="inferred from homology"/>
<evidence type="ECO:0000259" key="8">
    <source>
        <dbReference type="Pfam" id="PF02687"/>
    </source>
</evidence>
<feature type="transmembrane region" description="Helical" evidence="7">
    <location>
        <begin position="406"/>
        <end position="425"/>
    </location>
</feature>
<feature type="transmembrane region" description="Helical" evidence="7">
    <location>
        <begin position="262"/>
        <end position="283"/>
    </location>
</feature>
<feature type="transmembrane region" description="Helical" evidence="7">
    <location>
        <begin position="319"/>
        <end position="340"/>
    </location>
</feature>
<feature type="transmembrane region" description="Helical" evidence="7">
    <location>
        <begin position="721"/>
        <end position="747"/>
    </location>
</feature>
<organism evidence="10 11">
    <name type="scientific">Corynebacterium hadale</name>
    <dbReference type="NCBI Taxonomy" id="2026255"/>
    <lineage>
        <taxon>Bacteria</taxon>
        <taxon>Bacillati</taxon>
        <taxon>Actinomycetota</taxon>
        <taxon>Actinomycetes</taxon>
        <taxon>Mycobacteriales</taxon>
        <taxon>Corynebacteriaceae</taxon>
        <taxon>Corynebacterium</taxon>
    </lineage>
</organism>
<evidence type="ECO:0000256" key="1">
    <source>
        <dbReference type="ARBA" id="ARBA00004651"/>
    </source>
</evidence>
<gene>
    <name evidence="10" type="ORF">CKJ80_09330</name>
</gene>
<reference evidence="10 11" key="1">
    <citation type="submission" date="2017-08" db="EMBL/GenBank/DDBJ databases">
        <title>Whole genome sequences of 6 clinical strains closest to Corynebacterium imitans.</title>
        <authorList>
            <person name="Bernier A.-M."/>
            <person name="Burdz T."/>
            <person name="Bernard K."/>
        </authorList>
    </citation>
    <scope>NUCLEOTIDE SEQUENCE [LARGE SCALE GENOMIC DNA]</scope>
    <source>
        <strain evidence="10 11">NML92-0415</strain>
    </source>
</reference>
<dbReference type="RefSeq" id="WP_095555495.1">
    <property type="nucleotide sequence ID" value="NZ_NSGP01000013.1"/>
</dbReference>
<comment type="subcellular location">
    <subcellularLocation>
        <location evidence="1">Cell membrane</location>
        <topology evidence="1">Multi-pass membrane protein</topology>
    </subcellularLocation>
</comment>
<dbReference type="GO" id="GO:0022857">
    <property type="term" value="F:transmembrane transporter activity"/>
    <property type="evidence" value="ECO:0007669"/>
    <property type="project" value="TreeGrafter"/>
</dbReference>
<keyword evidence="4 7" id="KW-1133">Transmembrane helix</keyword>
<evidence type="ECO:0000256" key="7">
    <source>
        <dbReference type="SAM" id="Phobius"/>
    </source>
</evidence>
<protein>
    <submittedName>
        <fullName evidence="10">ABC transporter permease</fullName>
    </submittedName>
</protein>
<evidence type="ECO:0000259" key="9">
    <source>
        <dbReference type="Pfam" id="PF12704"/>
    </source>
</evidence>
<evidence type="ECO:0000256" key="4">
    <source>
        <dbReference type="ARBA" id="ARBA00022989"/>
    </source>
</evidence>
<dbReference type="PANTHER" id="PTHR30572">
    <property type="entry name" value="MEMBRANE COMPONENT OF TRANSPORTER-RELATED"/>
    <property type="match status" value="1"/>
</dbReference>
<dbReference type="Proteomes" id="UP000218041">
    <property type="component" value="Unassembled WGS sequence"/>
</dbReference>
<keyword evidence="2" id="KW-1003">Cell membrane</keyword>
<feature type="domain" description="ABC3 transporter permease C-terminal" evidence="8">
    <location>
        <begin position="266"/>
        <end position="385"/>
    </location>
</feature>
<feature type="transmembrane region" description="Helical" evidence="7">
    <location>
        <begin position="432"/>
        <end position="451"/>
    </location>
</feature>
<dbReference type="PANTHER" id="PTHR30572:SF4">
    <property type="entry name" value="ABC TRANSPORTER PERMEASE YTRF"/>
    <property type="match status" value="1"/>
</dbReference>
<feature type="domain" description="MacB-like periplasmic core" evidence="9">
    <location>
        <begin position="488"/>
        <end position="692"/>
    </location>
</feature>
<feature type="transmembrane region" description="Helical" evidence="7">
    <location>
        <begin position="21"/>
        <end position="41"/>
    </location>
</feature>
<dbReference type="GO" id="GO:0005886">
    <property type="term" value="C:plasma membrane"/>
    <property type="evidence" value="ECO:0007669"/>
    <property type="project" value="UniProtKB-SubCell"/>
</dbReference>
<dbReference type="EMBL" id="NSGP01000013">
    <property type="protein sequence ID" value="PAT09866.1"/>
    <property type="molecule type" value="Genomic_DNA"/>
</dbReference>
<evidence type="ECO:0000313" key="10">
    <source>
        <dbReference type="EMBL" id="PAT09866.1"/>
    </source>
</evidence>
<dbReference type="Pfam" id="PF12704">
    <property type="entry name" value="MacB_PCD"/>
    <property type="match status" value="2"/>
</dbReference>
<dbReference type="AlphaFoldDB" id="A0AB36RL46"/>
<evidence type="ECO:0000256" key="2">
    <source>
        <dbReference type="ARBA" id="ARBA00022475"/>
    </source>
</evidence>
<comment type="similarity">
    <text evidence="6">Belongs to the ABC-4 integral membrane protein family.</text>
</comment>
<feature type="domain" description="MacB-like periplasmic core" evidence="9">
    <location>
        <begin position="22"/>
        <end position="231"/>
    </location>
</feature>
<dbReference type="Pfam" id="PF02687">
    <property type="entry name" value="FtsX"/>
    <property type="match status" value="2"/>
</dbReference>
<feature type="transmembrane region" description="Helical" evidence="7">
    <location>
        <begin position="810"/>
        <end position="832"/>
    </location>
</feature>
<feature type="transmembrane region" description="Helical" evidence="7">
    <location>
        <begin position="777"/>
        <end position="798"/>
    </location>
</feature>
<sequence>MARNAMRTVSLRTIAQHRLRLGLTVLAVILGTAFVSGSFMFTTSLSNTFDAAVNNVYRGVDVGVGDGVGDKDGDGPPLDASMRDRLAQDSLVREVNVLSPQPVVIANEDAVAYQTQGDTSEVIAYYPPEQTVGGENALVQGRAPRGAGEVLVSESAVEDYGIGLGDRLMLVHPEHRDTVTVVGVSTPASQLGDDITISMAAPAFLDVYGDPVQLKLSAAEGTTAEDLAQHLSSTYDVEAETGEALADAAREEMAFALTAIRYLLIAFGLIALLVGTFIIANTFSMIVAQRTKEFALLRALGASQPQVVGSVVVESAIVGVFGSLVGVATGIGLVALIKAVMGTQGMPFEPGLGLSPAAIIVPLVLGVLVTTLSAYAPARRAGSVQPVEAMRGTDADAPGSLRRRTIAGVVLAVVGIAAASTGAIIDASTNPRVTAVGIGAACLIVGVYLAGPALSSVVVPGLGKVVGAPFGAVGSLAGTNTHRNPRRTAATAFALILGVALVTVIGMLGATMKASLQDDIADHISADYVLTGPVNGNFPAPSDTVAMTEGVDGIDARVTVGAVPATVGGQSSLEEQAQLTMTVDADPTQVFALELKDGDQNIAGGFLADEELATEQGWKVGRAYEVAGPVPGMTAQATLRGIYEPTEVATRILLDAEVADQVAPPEAQLVRMVGIVAEDGADRDAMREDLEAAVRDAVVLQVMTGDEYAAQLAGKIDQMLAVLYGLLALAVIIAVLGIINTLTLGVIERRKEIGMLRAVGTQRRQVRTMITLESVQIAVFGAFAGVVLGLGLGVAFIATLADEGFDSPQVPWALVGVMLVGSAGVGVIAALWPSQHAAKTPPLDAIAAS</sequence>
<keyword evidence="3 7" id="KW-0812">Transmembrane</keyword>
<feature type="transmembrane region" description="Helical" evidence="7">
    <location>
        <begin position="352"/>
        <end position="376"/>
    </location>
</feature>
<name>A0AB36RL46_9CORY</name>
<feature type="transmembrane region" description="Helical" evidence="7">
    <location>
        <begin position="489"/>
        <end position="510"/>
    </location>
</feature>
<dbReference type="InterPro" id="IPR050250">
    <property type="entry name" value="Macrolide_Exporter_MacB"/>
</dbReference>
<dbReference type="InterPro" id="IPR003838">
    <property type="entry name" value="ABC3_permease_C"/>
</dbReference>